<proteinExistence type="predicted"/>
<keyword evidence="4" id="KW-1185">Reference proteome</keyword>
<evidence type="ECO:0008006" key="5">
    <source>
        <dbReference type="Google" id="ProtNLM"/>
    </source>
</evidence>
<evidence type="ECO:0000256" key="1">
    <source>
        <dbReference type="SAM" id="MobiDB-lite"/>
    </source>
</evidence>
<dbReference type="InterPro" id="IPR021822">
    <property type="entry name" value="DUF3405"/>
</dbReference>
<reference evidence="3" key="1">
    <citation type="journal article" date="2020" name="Stud. Mycol.">
        <title>101 Dothideomycetes genomes: a test case for predicting lifestyles and emergence of pathogens.</title>
        <authorList>
            <person name="Haridas S."/>
            <person name="Albert R."/>
            <person name="Binder M."/>
            <person name="Bloem J."/>
            <person name="Labutti K."/>
            <person name="Salamov A."/>
            <person name="Andreopoulos B."/>
            <person name="Baker S."/>
            <person name="Barry K."/>
            <person name="Bills G."/>
            <person name="Bluhm B."/>
            <person name="Cannon C."/>
            <person name="Castanera R."/>
            <person name="Culley D."/>
            <person name="Daum C."/>
            <person name="Ezra D."/>
            <person name="Gonzalez J."/>
            <person name="Henrissat B."/>
            <person name="Kuo A."/>
            <person name="Liang C."/>
            <person name="Lipzen A."/>
            <person name="Lutzoni F."/>
            <person name="Magnuson J."/>
            <person name="Mondo S."/>
            <person name="Nolan M."/>
            <person name="Ohm R."/>
            <person name="Pangilinan J."/>
            <person name="Park H.-J."/>
            <person name="Ramirez L."/>
            <person name="Alfaro M."/>
            <person name="Sun H."/>
            <person name="Tritt A."/>
            <person name="Yoshinaga Y."/>
            <person name="Zwiers L.-H."/>
            <person name="Turgeon B."/>
            <person name="Goodwin S."/>
            <person name="Spatafora J."/>
            <person name="Crous P."/>
            <person name="Grigoriev I."/>
        </authorList>
    </citation>
    <scope>NUCLEOTIDE SEQUENCE</scope>
    <source>
        <strain evidence="3">CBS 121739</strain>
    </source>
</reference>
<dbReference type="RefSeq" id="XP_033596453.1">
    <property type="nucleotide sequence ID" value="XM_033739421.1"/>
</dbReference>
<sequence>MLLRLSPRRVALLAFLACTALFILHQQIPGGYRYDQLPTFKSPFNLHNSARPKALLHLASTEPIPPRITNKPLPRVQDPKAYIQQILNWNRPQPDPSHWPPYELYNDRDYDPNRWEQFEEDQDYYKDNGVELVKGDNGEGAQPYLPYVDYNSDEWQKKWKGEYVACDGPRGLPLNESTDDVVKAYSKIPENFPLSFTGSNEALGLDFNKCFERYDRYGPYGFGEDHEDVPGWDRPKIDVDWSETNWGALQNECLERNRARFPSDARKISKLQEETSLSELEARAPNPPYVVPSNTTSKGPEYKPRTAVLIRTWTGYKYTPNDMHAIRSMIAELNLLSGGEYQVFLYVHVKNKKLDIYNNKALHDQILRENVPKELRSIAILWSENVGKEWYPRVGDWQVYWQQFMCLQLFSKQHPEFEYIWNWETDARYTGQHYHFLEQMAKFAKKTPRKYLWERNKRFYIPAVHGTYDDFLNSTNTIIETQSAAKTIPPPVWGPRPQHPDQRPIGPHPPHSIAEDDYEWGVGEEADLITLLPIFDPRHTIWPMRNHIWNFVPGIRPIFTPQDPAHNGFDHPKFQEIERKVVINTVLRLSKRLIEAMHLENMAGRSMQAEMWTISTALHHGLKAVYAPQPVWSDRKWIHPYSDLIFNAGKDGIWSEELDSVYNPDREYNFQSWSWYYRSNFPRRLYRRWLGMTTLIHPWAEPERQVDAEEEEAKQGNGRMCLPGMLLHPVKQMWEDQLR</sequence>
<gene>
    <name evidence="3" type="ORF">EJ05DRAFT_162245</name>
</gene>
<dbReference type="EMBL" id="ML996582">
    <property type="protein sequence ID" value="KAF2754002.1"/>
    <property type="molecule type" value="Genomic_DNA"/>
</dbReference>
<dbReference type="PANTHER" id="PTHR36205:SF2">
    <property type="entry name" value="MAJOR FACILITATOR SUPERFAMILY TRANSPORTER"/>
    <property type="match status" value="1"/>
</dbReference>
<evidence type="ECO:0000313" key="4">
    <source>
        <dbReference type="Proteomes" id="UP000799437"/>
    </source>
</evidence>
<name>A0A6A6VTU6_9PEZI</name>
<dbReference type="GeneID" id="54480475"/>
<dbReference type="OrthoDB" id="3353407at2759"/>
<dbReference type="Proteomes" id="UP000799437">
    <property type="component" value="Unassembled WGS sequence"/>
</dbReference>
<keyword evidence="2" id="KW-0732">Signal</keyword>
<feature type="region of interest" description="Disordered" evidence="1">
    <location>
        <begin position="487"/>
        <end position="514"/>
    </location>
</feature>
<dbReference type="Pfam" id="PF11885">
    <property type="entry name" value="DUF3405"/>
    <property type="match status" value="1"/>
</dbReference>
<evidence type="ECO:0000313" key="3">
    <source>
        <dbReference type="EMBL" id="KAF2754002.1"/>
    </source>
</evidence>
<organism evidence="3 4">
    <name type="scientific">Pseudovirgaria hyperparasitica</name>
    <dbReference type="NCBI Taxonomy" id="470096"/>
    <lineage>
        <taxon>Eukaryota</taxon>
        <taxon>Fungi</taxon>
        <taxon>Dikarya</taxon>
        <taxon>Ascomycota</taxon>
        <taxon>Pezizomycotina</taxon>
        <taxon>Dothideomycetes</taxon>
        <taxon>Dothideomycetes incertae sedis</taxon>
        <taxon>Acrospermales</taxon>
        <taxon>Acrospermaceae</taxon>
        <taxon>Pseudovirgaria</taxon>
    </lineage>
</organism>
<feature type="signal peptide" evidence="2">
    <location>
        <begin position="1"/>
        <end position="25"/>
    </location>
</feature>
<accession>A0A6A6VTU6</accession>
<feature type="chain" id="PRO_5025582466" description="DUF3405 domain-containing protein" evidence="2">
    <location>
        <begin position="26"/>
        <end position="739"/>
    </location>
</feature>
<dbReference type="AlphaFoldDB" id="A0A6A6VTU6"/>
<dbReference type="PANTHER" id="PTHR36205">
    <property type="entry name" value="CHROMOSOME 19, WHOLE GENOME SHOTGUN SEQUENCE"/>
    <property type="match status" value="1"/>
</dbReference>
<protein>
    <recommendedName>
        <fullName evidence="5">DUF3405 domain-containing protein</fullName>
    </recommendedName>
</protein>
<evidence type="ECO:0000256" key="2">
    <source>
        <dbReference type="SAM" id="SignalP"/>
    </source>
</evidence>